<dbReference type="EMBL" id="CP012621">
    <property type="protein sequence ID" value="ATG74338.1"/>
    <property type="molecule type" value="Genomic_DNA"/>
</dbReference>
<dbReference type="KEGG" id="zdf:AN401_11610"/>
<sequence length="80" mass="8882">MEKTTAGLEALEVTVRESGGSFRTDRVCGQQASCTHSQAQAVEALAGKLFRRWSVTLLEEYPHSATDNRRSRWKIEGEVG</sequence>
<dbReference type="RefSeq" id="WP_096779419.1">
    <property type="nucleotide sequence ID" value="NZ_CP012621.1"/>
</dbReference>
<evidence type="ECO:0000313" key="1">
    <source>
        <dbReference type="EMBL" id="ATG74338.1"/>
    </source>
</evidence>
<dbReference type="Proteomes" id="UP000217763">
    <property type="component" value="Chromosome"/>
</dbReference>
<dbReference type="AlphaFoldDB" id="A0A291HQM8"/>
<dbReference type="KEGG" id="zdf:AN401_11125"/>
<proteinExistence type="predicted"/>
<evidence type="ECO:0000313" key="3">
    <source>
        <dbReference type="Proteomes" id="UP000217763"/>
    </source>
</evidence>
<gene>
    <name evidence="1" type="ORF">AN401_11125</name>
    <name evidence="2" type="ORF">AN401_11610</name>
</gene>
<reference evidence="2" key="1">
    <citation type="submission" date="2015-09" db="EMBL/GenBank/DDBJ databases">
        <authorList>
            <person name="Jackson K.R."/>
            <person name="Lunt B.L."/>
            <person name="Fisher J.N.B."/>
            <person name="Gardner A.V."/>
            <person name="Bailey M.E."/>
            <person name="Deus L.M."/>
            <person name="Earl A.S."/>
            <person name="Gibby P.D."/>
            <person name="Hartmann K.A."/>
            <person name="Liu J.E."/>
            <person name="Manci A.M."/>
            <person name="Nielsen D.A."/>
            <person name="Solomon M.B."/>
            <person name="Breakwell D.P."/>
            <person name="Burnett S.H."/>
            <person name="Grose J.H."/>
        </authorList>
    </citation>
    <scope>NUCLEOTIDE SEQUENCE [LARGE SCALE GENOMIC DNA]</scope>
    <source>
        <strain evidence="2">F13-1</strain>
    </source>
</reference>
<protein>
    <submittedName>
        <fullName evidence="2">Uncharacterized protein</fullName>
    </submittedName>
</protein>
<reference evidence="3" key="2">
    <citation type="submission" date="2015-09" db="EMBL/GenBank/DDBJ databases">
        <authorList>
            <person name="Shao Z."/>
            <person name="Wang L."/>
        </authorList>
    </citation>
    <scope>NUCLEOTIDE SEQUENCE [LARGE SCALE GENOMIC DNA]</scope>
    <source>
        <strain evidence="3">F13-1</strain>
    </source>
</reference>
<accession>A0A291HQM8</accession>
<keyword evidence="3" id="KW-1185">Reference proteome</keyword>
<name>A0A291HQM8_9GAMM</name>
<organism evidence="2 3">
    <name type="scientific">Zobellella denitrificans</name>
    <dbReference type="NCBI Taxonomy" id="347534"/>
    <lineage>
        <taxon>Bacteria</taxon>
        <taxon>Pseudomonadati</taxon>
        <taxon>Pseudomonadota</taxon>
        <taxon>Gammaproteobacteria</taxon>
        <taxon>Aeromonadales</taxon>
        <taxon>Aeromonadaceae</taxon>
        <taxon>Zobellella</taxon>
    </lineage>
</organism>
<evidence type="ECO:0000313" key="2">
    <source>
        <dbReference type="EMBL" id="ATG74419.1"/>
    </source>
</evidence>
<dbReference type="EMBL" id="CP012621">
    <property type="protein sequence ID" value="ATG74419.1"/>
    <property type="molecule type" value="Genomic_DNA"/>
</dbReference>